<keyword evidence="2" id="KW-1185">Reference proteome</keyword>
<gene>
    <name evidence="1" type="ORF">KABACHOK_04570</name>
</gene>
<accession>A0A9E7MQH0</accession>
<dbReference type="EMBL" id="ON529852">
    <property type="protein sequence ID" value="USN14270.1"/>
    <property type="molecule type" value="Genomic_DNA"/>
</dbReference>
<evidence type="ECO:0000313" key="1">
    <source>
        <dbReference type="EMBL" id="USN14270.1"/>
    </source>
</evidence>
<name>A0A9E7MQH0_9CAUD</name>
<proteinExistence type="predicted"/>
<reference evidence="1" key="1">
    <citation type="submission" date="2022-05" db="EMBL/GenBank/DDBJ databases">
        <authorList>
            <person name="Friedrich I."/>
            <person name="Poehlein A."/>
            <person name="Schneider D."/>
            <person name="Hertel R."/>
            <person name="Daniel R."/>
        </authorList>
    </citation>
    <scope>NUCLEOTIDE SEQUENCE</scope>
</reference>
<organism evidence="1 2">
    <name type="scientific">Brevundimonas phage vB_BpoS-Kabachok</name>
    <dbReference type="NCBI Taxonomy" id="2948600"/>
    <lineage>
        <taxon>Viruses</taxon>
        <taxon>Duplodnaviria</taxon>
        <taxon>Heunggongvirae</taxon>
        <taxon>Uroviricota</taxon>
        <taxon>Caudoviricetes</taxon>
        <taxon>Jeanschmidtviridae</taxon>
        <taxon>Marchewkavirus</taxon>
        <taxon>Marchewkavirus kabachok</taxon>
    </lineage>
</organism>
<sequence>MAIVDSEKLDLLWKKIGFGTTKSAKAADKAGSNETIPSPSPVYPESIWGATDLIPDFAPAADTPEVKVRTGASRIAATTDPTSTPNLTWLATETQGDITTRLTDFIPPTFGSSYAARVFIGDPEVGPAARLFPDTTNEEWVFDYAAGVLLFASTIPAAKPATIGTGNVDIATSGIFIEACQYQGLRGIPKSGASDGFELPLGDIVAHGDGSWTPGAVPLDDETPVSEAVDRLNEVLGKLVPSQPPMFPNGTLSVANAAGSSPRLATGVTDHAASTLAAGDAVTRITGAGVNSNVFGDVGPGDVGTITASLNGAVVATKVLTGTADNGTVDGLTIADQKDFPLSTPGFWKSIDVSLTGFAAQIGVNKARIAHTGAGQTNEVFFVRDAGAGNPTISAGTVVQATAGTLAYSSGVPHYGDGATLTVGLTLANLVPGETYYGGADPLVISGTNGIISSDTLAYAALGITTPMARGDVAAVAITPATVAIDGTNVHNVGVLQATARNVNGATAATTIQAKNILVKRGTSGSRINEMSVPVTGLGAAPNGNAAVRKSLAAGPTPAGGAATWDSTPTPATHEALVVGGVLKHDQTDYSAYLPAGPNMSVGRSGEQYVTFSFNRSALSAFKINVTGTYADCRIKLPGASDSAPNAPNGWWNAFKPYDGAGVPGEAGDADAGCALGSVMTGATGAFQITFGTQSSTNATGNEILVRFRLNAGQAITALSFTN</sequence>
<protein>
    <submittedName>
        <fullName evidence="1">Uncharacterized protein</fullName>
    </submittedName>
</protein>
<evidence type="ECO:0000313" key="2">
    <source>
        <dbReference type="Proteomes" id="UP001056685"/>
    </source>
</evidence>
<dbReference type="Proteomes" id="UP001056685">
    <property type="component" value="Segment"/>
</dbReference>